<sequence>MRAVIVAATALAISVASLMAGSAQALTVQGRVLKGEGHEPTSGVPVSLHVVNGTEELPGKTATSGAEGEYRFDGLAADPHLSYFVSTEYEGAVYTEGPVEPAANGIASQDLTIYDVGREIAAVHVTNHHIIVERKPDLLQVTEIVVFENSGKTAYLGTGLNHAENAGIRLGLPASVKEFQPGMGGDPQSVRVQGRDLASLRPIPPGTHPFSFTYNVPLSGRMDLSHRLYFPTAKFVVLIEDPKLHLESASLRYAGQREQNGRKFELYQGADFPIGAEVTMRIQGAGFWSNPKIYPWVVAPFLIVAALMFAAKKGRGRNAGGADPIGAARAGEEMRFAAPIGSATRTSPPQPLPDDDLSSIYLFLIDALDRGLERGEFSKESHALVRGNLKRRLEAILSDQPRAGTR</sequence>
<dbReference type="GO" id="GO:0004180">
    <property type="term" value="F:carboxypeptidase activity"/>
    <property type="evidence" value="ECO:0007669"/>
    <property type="project" value="UniProtKB-KW"/>
</dbReference>
<feature type="chain" id="PRO_5021930776" evidence="2">
    <location>
        <begin position="26"/>
        <end position="406"/>
    </location>
</feature>
<keyword evidence="1" id="KW-0812">Transmembrane</keyword>
<evidence type="ECO:0000313" key="3">
    <source>
        <dbReference type="EMBL" id="TMQ65951.1"/>
    </source>
</evidence>
<feature type="signal peptide" evidence="2">
    <location>
        <begin position="1"/>
        <end position="25"/>
    </location>
</feature>
<keyword evidence="1" id="KW-1133">Transmembrane helix</keyword>
<evidence type="ECO:0000256" key="1">
    <source>
        <dbReference type="SAM" id="Phobius"/>
    </source>
</evidence>
<feature type="transmembrane region" description="Helical" evidence="1">
    <location>
        <begin position="293"/>
        <end position="311"/>
    </location>
</feature>
<protein>
    <submittedName>
        <fullName evidence="3">Carboxypeptidase regulatory-like domain-containing protein</fullName>
    </submittedName>
</protein>
<dbReference type="AlphaFoldDB" id="A0A538TQP6"/>
<keyword evidence="3" id="KW-0378">Hydrolase</keyword>
<comment type="caution">
    <text evidence="3">The sequence shown here is derived from an EMBL/GenBank/DDBJ whole genome shotgun (WGS) entry which is preliminary data.</text>
</comment>
<proteinExistence type="predicted"/>
<accession>A0A538TQP6</accession>
<keyword evidence="1" id="KW-0472">Membrane</keyword>
<keyword evidence="3" id="KW-0121">Carboxypeptidase</keyword>
<evidence type="ECO:0000313" key="4">
    <source>
        <dbReference type="Proteomes" id="UP000317691"/>
    </source>
</evidence>
<keyword evidence="2" id="KW-0732">Signal</keyword>
<evidence type="ECO:0000256" key="2">
    <source>
        <dbReference type="SAM" id="SignalP"/>
    </source>
</evidence>
<dbReference type="Proteomes" id="UP000317691">
    <property type="component" value="Unassembled WGS sequence"/>
</dbReference>
<dbReference type="EMBL" id="VBOZ01000010">
    <property type="protein sequence ID" value="TMQ65951.1"/>
    <property type="molecule type" value="Genomic_DNA"/>
</dbReference>
<name>A0A538TQP6_UNCEI</name>
<gene>
    <name evidence="3" type="ORF">E6K79_03535</name>
</gene>
<reference evidence="3 4" key="1">
    <citation type="journal article" date="2019" name="Nat. Microbiol.">
        <title>Mediterranean grassland soil C-N compound turnover is dependent on rainfall and depth, and is mediated by genomically divergent microorganisms.</title>
        <authorList>
            <person name="Diamond S."/>
            <person name="Andeer P.F."/>
            <person name="Li Z."/>
            <person name="Crits-Christoph A."/>
            <person name="Burstein D."/>
            <person name="Anantharaman K."/>
            <person name="Lane K.R."/>
            <person name="Thomas B.C."/>
            <person name="Pan C."/>
            <person name="Northen T.R."/>
            <person name="Banfield J.F."/>
        </authorList>
    </citation>
    <scope>NUCLEOTIDE SEQUENCE [LARGE SCALE GENOMIC DNA]</scope>
    <source>
        <strain evidence="3">WS_9</strain>
    </source>
</reference>
<keyword evidence="3" id="KW-0645">Protease</keyword>
<organism evidence="3 4">
    <name type="scientific">Eiseniibacteriota bacterium</name>
    <dbReference type="NCBI Taxonomy" id="2212470"/>
    <lineage>
        <taxon>Bacteria</taxon>
        <taxon>Candidatus Eiseniibacteriota</taxon>
    </lineage>
</organism>